<evidence type="ECO:0000256" key="2">
    <source>
        <dbReference type="ARBA" id="ARBA00022618"/>
    </source>
</evidence>
<evidence type="ECO:0000256" key="8">
    <source>
        <dbReference type="ARBA" id="ARBA00023306"/>
    </source>
</evidence>
<comment type="similarity">
    <text evidence="9">Belongs to the Pal lipoprotein family.</text>
</comment>
<dbReference type="HAMAP" id="MF_02204">
    <property type="entry name" value="Pal"/>
    <property type="match status" value="1"/>
</dbReference>
<dbReference type="Pfam" id="PF00691">
    <property type="entry name" value="OmpA"/>
    <property type="match status" value="1"/>
</dbReference>
<dbReference type="GO" id="GO:0051301">
    <property type="term" value="P:cell division"/>
    <property type="evidence" value="ECO:0007669"/>
    <property type="project" value="UniProtKB-UniRule"/>
</dbReference>
<dbReference type="OrthoDB" id="9809164at2"/>
<evidence type="ECO:0000256" key="9">
    <source>
        <dbReference type="HAMAP-Rule" id="MF_02204"/>
    </source>
</evidence>
<evidence type="ECO:0000256" key="10">
    <source>
        <dbReference type="PROSITE-ProRule" id="PRU00473"/>
    </source>
</evidence>
<keyword evidence="6" id="KW-0998">Cell outer membrane</keyword>
<keyword evidence="5" id="KW-0564">Palmitate</keyword>
<dbReference type="PANTHER" id="PTHR30329">
    <property type="entry name" value="STATOR ELEMENT OF FLAGELLAR MOTOR COMPLEX"/>
    <property type="match status" value="1"/>
</dbReference>
<dbReference type="PROSITE" id="PS51123">
    <property type="entry name" value="OMPA_2"/>
    <property type="match status" value="1"/>
</dbReference>
<evidence type="ECO:0000256" key="4">
    <source>
        <dbReference type="ARBA" id="ARBA00023136"/>
    </source>
</evidence>
<comment type="function">
    <text evidence="9">Part of the Tol-Pal system, which plays a role in outer membrane invagination during cell division and is important for maintaining outer membrane integrity.</text>
</comment>
<dbReference type="InterPro" id="IPR006690">
    <property type="entry name" value="OMPA-like_CS"/>
</dbReference>
<dbReference type="InterPro" id="IPR006664">
    <property type="entry name" value="OMP_bac"/>
</dbReference>
<dbReference type="NCBIfam" id="TIGR02802">
    <property type="entry name" value="Pal_lipo"/>
    <property type="match status" value="1"/>
</dbReference>
<evidence type="ECO:0000256" key="7">
    <source>
        <dbReference type="ARBA" id="ARBA00023288"/>
    </source>
</evidence>
<proteinExistence type="inferred from homology"/>
<dbReference type="InterPro" id="IPR036737">
    <property type="entry name" value="OmpA-like_sf"/>
</dbReference>
<dbReference type="InterPro" id="IPR006665">
    <property type="entry name" value="OmpA-like"/>
</dbReference>
<dbReference type="InterPro" id="IPR039001">
    <property type="entry name" value="Pal"/>
</dbReference>
<feature type="domain" description="OmpA-like" evidence="11">
    <location>
        <begin position="50"/>
        <end position="165"/>
    </location>
</feature>
<comment type="subunit">
    <text evidence="9">The Tol-Pal system is composed of five core proteins: the inner membrane proteins TolA, TolQ and TolR, the periplasmic protein TolB and the outer membrane protein Pal. They form a network linking the inner and outer membranes and the peptidoglycan layer.</text>
</comment>
<dbReference type="InterPro" id="IPR014169">
    <property type="entry name" value="Pal_lipo_C"/>
</dbReference>
<dbReference type="InterPro" id="IPR050330">
    <property type="entry name" value="Bact_OuterMem_StrucFunc"/>
</dbReference>
<dbReference type="GO" id="GO:0009279">
    <property type="term" value="C:cell outer membrane"/>
    <property type="evidence" value="ECO:0007669"/>
    <property type="project" value="UniProtKB-SubCell"/>
</dbReference>
<sequence length="165" mass="17693">MGIAGLLAIGLVGCASSPKEEAVATVAVAPKAATASAPSAAELEARQLKEAAEKLAGKSIYFDYDNFTIKTEYNALLQQQAELLKRYPKLGVSLEGNTDERGSSEYNLSLGQKRAEAVRKALTILGVPEAKVEAVSFGKEKPKADCPEEKCWSQNRRVDFSGKTQ</sequence>
<keyword evidence="3" id="KW-0732">Signal</keyword>
<dbReference type="PRINTS" id="PR01021">
    <property type="entry name" value="OMPADOMAIN"/>
</dbReference>
<reference evidence="12" key="1">
    <citation type="submission" date="2005-08" db="EMBL/GenBank/DDBJ databases">
        <title>Complete sequence of Dechloromonas aromatica RCB.</title>
        <authorList>
            <person name="Salinero K.K."/>
            <person name="Copeland A."/>
            <person name="Lucas S."/>
            <person name="Lapidus A."/>
            <person name="Barry K."/>
            <person name="Detter J.C."/>
            <person name="Glavina T."/>
            <person name="Hammon N."/>
            <person name="Israni S."/>
            <person name="Pitluck S."/>
            <person name="Di Bartolo G."/>
            <person name="Trong S."/>
            <person name="Schmutz J."/>
            <person name="Larimer F."/>
            <person name="Land M."/>
            <person name="Ivanova N."/>
            <person name="Richardson P."/>
        </authorList>
    </citation>
    <scope>NUCLEOTIDE SEQUENCE</scope>
    <source>
        <strain evidence="12">RCB</strain>
    </source>
</reference>
<dbReference type="EMBL" id="CP000089">
    <property type="protein sequence ID" value="AAZ45451.1"/>
    <property type="molecule type" value="Genomic_DNA"/>
</dbReference>
<evidence type="ECO:0000313" key="12">
    <source>
        <dbReference type="EMBL" id="AAZ45451.1"/>
    </source>
</evidence>
<evidence type="ECO:0000256" key="3">
    <source>
        <dbReference type="ARBA" id="ARBA00022729"/>
    </source>
</evidence>
<dbReference type="HOGENOM" id="CLU_016890_9_4_4"/>
<keyword evidence="7" id="KW-0449">Lipoprotein</keyword>
<dbReference type="SUPFAM" id="SSF103088">
    <property type="entry name" value="OmpA-like"/>
    <property type="match status" value="1"/>
</dbReference>
<accession>Q47I80</accession>
<gene>
    <name evidence="9" type="primary">pal</name>
    <name evidence="12" type="ordered locus">Daro_0695</name>
</gene>
<dbReference type="Gene3D" id="3.30.1330.60">
    <property type="entry name" value="OmpA-like domain"/>
    <property type="match status" value="1"/>
</dbReference>
<dbReference type="PROSITE" id="PS01068">
    <property type="entry name" value="OMPA_1"/>
    <property type="match status" value="1"/>
</dbReference>
<evidence type="ECO:0000259" key="11">
    <source>
        <dbReference type="PROSITE" id="PS51123"/>
    </source>
</evidence>
<dbReference type="AlphaFoldDB" id="Q47I80"/>
<keyword evidence="2 9" id="KW-0132">Cell division</keyword>
<dbReference type="PANTHER" id="PTHR30329:SF21">
    <property type="entry name" value="LIPOPROTEIN YIAD-RELATED"/>
    <property type="match status" value="1"/>
</dbReference>
<dbReference type="CDD" id="cd07185">
    <property type="entry name" value="OmpA_C-like"/>
    <property type="match status" value="1"/>
</dbReference>
<evidence type="ECO:0000256" key="6">
    <source>
        <dbReference type="ARBA" id="ARBA00023237"/>
    </source>
</evidence>
<dbReference type="eggNOG" id="COG2885">
    <property type="taxonomic scope" value="Bacteria"/>
</dbReference>
<keyword evidence="4 10" id="KW-0472">Membrane</keyword>
<comment type="subcellular location">
    <subcellularLocation>
        <location evidence="1">Cell outer membrane</location>
    </subcellularLocation>
</comment>
<dbReference type="STRING" id="159087.Daro_0695"/>
<keyword evidence="8 9" id="KW-0131">Cell cycle</keyword>
<organism evidence="12">
    <name type="scientific">Dechloromonas aromatica (strain RCB)</name>
    <dbReference type="NCBI Taxonomy" id="159087"/>
    <lineage>
        <taxon>Bacteria</taxon>
        <taxon>Pseudomonadati</taxon>
        <taxon>Pseudomonadota</taxon>
        <taxon>Betaproteobacteria</taxon>
        <taxon>Rhodocyclales</taxon>
        <taxon>Azonexaceae</taxon>
        <taxon>Dechloromonas</taxon>
    </lineage>
</organism>
<evidence type="ECO:0000256" key="5">
    <source>
        <dbReference type="ARBA" id="ARBA00023139"/>
    </source>
</evidence>
<evidence type="ECO:0000256" key="1">
    <source>
        <dbReference type="ARBA" id="ARBA00004442"/>
    </source>
</evidence>
<name>Q47I80_DECAR</name>
<protein>
    <recommendedName>
        <fullName evidence="9">Peptidoglycan-associated protein</fullName>
    </recommendedName>
</protein>
<dbReference type="KEGG" id="dar:Daro_0695"/>